<feature type="transmembrane region" description="Helical" evidence="5">
    <location>
        <begin position="45"/>
        <end position="61"/>
    </location>
</feature>
<dbReference type="EMBL" id="BSDE01000006">
    <property type="protein sequence ID" value="GLH74276.1"/>
    <property type="molecule type" value="Genomic_DNA"/>
</dbReference>
<feature type="transmembrane region" description="Helical" evidence="5">
    <location>
        <begin position="130"/>
        <end position="152"/>
    </location>
</feature>
<feature type="transmembrane region" description="Helical" evidence="5">
    <location>
        <begin position="339"/>
        <end position="360"/>
    </location>
</feature>
<dbReference type="Proteomes" id="UP001165069">
    <property type="component" value="Unassembled WGS sequence"/>
</dbReference>
<comment type="caution">
    <text evidence="7">The sequence shown here is derived from an EMBL/GenBank/DDBJ whole genome shotgun (WGS) entry which is preliminary data.</text>
</comment>
<organism evidence="7 8">
    <name type="scientific">Geothrix limicola</name>
    <dbReference type="NCBI Taxonomy" id="2927978"/>
    <lineage>
        <taxon>Bacteria</taxon>
        <taxon>Pseudomonadati</taxon>
        <taxon>Acidobacteriota</taxon>
        <taxon>Holophagae</taxon>
        <taxon>Holophagales</taxon>
        <taxon>Holophagaceae</taxon>
        <taxon>Geothrix</taxon>
    </lineage>
</organism>
<keyword evidence="2 5" id="KW-0812">Transmembrane</keyword>
<feature type="transmembrane region" description="Helical" evidence="5">
    <location>
        <begin position="70"/>
        <end position="94"/>
    </location>
</feature>
<protein>
    <recommendedName>
        <fullName evidence="6">O-antigen ligase-related domain-containing protein</fullName>
    </recommendedName>
</protein>
<sequence>MKNPSLGTLRARKERPGAGLLMRRGLLLLTILSSGGMQIIPLGPVVLLISLVGLHLCRWTLPSWLQMRNLYLVIGLLILETLVRPGSFSLASLVGRCGNYFAAMVVLQVYAGTASGTLQRDLRVLLVPMAWQALLTVLLAHTLGFLFIPITIGEQNYLTFLGIFNYHITIEGLSGLIRPDGFFYEPGVYQIYLNLLLYLALFRFRQNRLAILASVSVLLTQSTTGILICLLQFAFIGVRLISQGSIRRRMVVLAALLVAGPPMVFFAYANVMEKLFGAAQGSSWSREYDLYTGLRIAMEHPWMGIGFETSRYLEASGRLGFEGTLLDANKLLDRPSSNGLVQILYALGIPLSLPFLIGFFRQKVLPHRFLIGCWLVLSLFGEALVVTPFFTFILFSAFLIGEKQTGTGNQTSLLEARP</sequence>
<dbReference type="Pfam" id="PF04932">
    <property type="entry name" value="Wzy_C"/>
    <property type="match status" value="1"/>
</dbReference>
<accession>A0ABQ5QIW9</accession>
<feature type="transmembrane region" description="Helical" evidence="5">
    <location>
        <begin position="250"/>
        <end position="269"/>
    </location>
</feature>
<evidence type="ECO:0000256" key="5">
    <source>
        <dbReference type="SAM" id="Phobius"/>
    </source>
</evidence>
<feature type="transmembrane region" description="Helical" evidence="5">
    <location>
        <begin position="372"/>
        <end position="400"/>
    </location>
</feature>
<evidence type="ECO:0000313" key="7">
    <source>
        <dbReference type="EMBL" id="GLH74276.1"/>
    </source>
</evidence>
<feature type="transmembrane region" description="Helical" evidence="5">
    <location>
        <begin position="211"/>
        <end position="238"/>
    </location>
</feature>
<dbReference type="InterPro" id="IPR007016">
    <property type="entry name" value="O-antigen_ligase-rel_domated"/>
</dbReference>
<keyword evidence="8" id="KW-1185">Reference proteome</keyword>
<comment type="subcellular location">
    <subcellularLocation>
        <location evidence="1">Membrane</location>
        <topology evidence="1">Multi-pass membrane protein</topology>
    </subcellularLocation>
</comment>
<feature type="transmembrane region" description="Helical" evidence="5">
    <location>
        <begin position="158"/>
        <end position="177"/>
    </location>
</feature>
<feature type="transmembrane region" description="Helical" evidence="5">
    <location>
        <begin position="189"/>
        <end position="205"/>
    </location>
</feature>
<evidence type="ECO:0000256" key="2">
    <source>
        <dbReference type="ARBA" id="ARBA00022692"/>
    </source>
</evidence>
<evidence type="ECO:0000256" key="1">
    <source>
        <dbReference type="ARBA" id="ARBA00004141"/>
    </source>
</evidence>
<keyword evidence="3 5" id="KW-1133">Transmembrane helix</keyword>
<feature type="domain" description="O-antigen ligase-related" evidence="6">
    <location>
        <begin position="210"/>
        <end position="355"/>
    </location>
</feature>
<evidence type="ECO:0000256" key="3">
    <source>
        <dbReference type="ARBA" id="ARBA00022989"/>
    </source>
</evidence>
<feature type="transmembrane region" description="Helical" evidence="5">
    <location>
        <begin position="100"/>
        <end position="118"/>
    </location>
</feature>
<evidence type="ECO:0000256" key="4">
    <source>
        <dbReference type="ARBA" id="ARBA00023136"/>
    </source>
</evidence>
<evidence type="ECO:0000259" key="6">
    <source>
        <dbReference type="Pfam" id="PF04932"/>
    </source>
</evidence>
<name>A0ABQ5QIW9_9BACT</name>
<gene>
    <name evidence="7" type="ORF">GETHLI_27780</name>
</gene>
<reference evidence="7 8" key="1">
    <citation type="journal article" date="2023" name="Antonie Van Leeuwenhoek">
        <title>Mesoterricola silvestris gen. nov., sp. nov., Mesoterricola sediminis sp. nov., Geothrix oryzae sp. nov., Geothrix edaphica sp. nov., Geothrix rubra sp. nov., and Geothrix limicola sp. nov., six novel members of Acidobacteriota isolated from soils.</title>
        <authorList>
            <person name="Itoh H."/>
            <person name="Sugisawa Y."/>
            <person name="Mise K."/>
            <person name="Xu Z."/>
            <person name="Kuniyasu M."/>
            <person name="Ushijima N."/>
            <person name="Kawano K."/>
            <person name="Kobayashi E."/>
            <person name="Shiratori Y."/>
            <person name="Masuda Y."/>
            <person name="Senoo K."/>
        </authorList>
    </citation>
    <scope>NUCLEOTIDE SEQUENCE [LARGE SCALE GENOMIC DNA]</scope>
    <source>
        <strain evidence="7 8">Red804</strain>
    </source>
</reference>
<proteinExistence type="predicted"/>
<keyword evidence="4 5" id="KW-0472">Membrane</keyword>
<evidence type="ECO:0000313" key="8">
    <source>
        <dbReference type="Proteomes" id="UP001165069"/>
    </source>
</evidence>